<accession>A0A834TEW6</accession>
<proteinExistence type="predicted"/>
<name>A0A834TEW6_9FABA</name>
<keyword evidence="2" id="KW-1185">Reference proteome</keyword>
<evidence type="ECO:0000313" key="1">
    <source>
        <dbReference type="EMBL" id="KAF7819909.1"/>
    </source>
</evidence>
<evidence type="ECO:0000313" key="2">
    <source>
        <dbReference type="Proteomes" id="UP000634136"/>
    </source>
</evidence>
<organism evidence="1 2">
    <name type="scientific">Senna tora</name>
    <dbReference type="NCBI Taxonomy" id="362788"/>
    <lineage>
        <taxon>Eukaryota</taxon>
        <taxon>Viridiplantae</taxon>
        <taxon>Streptophyta</taxon>
        <taxon>Embryophyta</taxon>
        <taxon>Tracheophyta</taxon>
        <taxon>Spermatophyta</taxon>
        <taxon>Magnoliopsida</taxon>
        <taxon>eudicotyledons</taxon>
        <taxon>Gunneridae</taxon>
        <taxon>Pentapetalae</taxon>
        <taxon>rosids</taxon>
        <taxon>fabids</taxon>
        <taxon>Fabales</taxon>
        <taxon>Fabaceae</taxon>
        <taxon>Caesalpinioideae</taxon>
        <taxon>Cassia clade</taxon>
        <taxon>Senna</taxon>
    </lineage>
</organism>
<comment type="caution">
    <text evidence="1">The sequence shown here is derived from an EMBL/GenBank/DDBJ whole genome shotgun (WGS) entry which is preliminary data.</text>
</comment>
<dbReference type="EMBL" id="JAAIUW010000008">
    <property type="protein sequence ID" value="KAF7819909.1"/>
    <property type="molecule type" value="Genomic_DNA"/>
</dbReference>
<dbReference type="Proteomes" id="UP000634136">
    <property type="component" value="Unassembled WGS sequence"/>
</dbReference>
<gene>
    <name evidence="1" type="ORF">G2W53_025364</name>
</gene>
<dbReference type="AlphaFoldDB" id="A0A834TEW6"/>
<sequence>MPWKNPTNLFQHGSQFTNGKIGASPHPTLPFPNSTRIATFSTFSNLDDAIVKAEIKGTFRALFSALCTSTVNVSVKFLKPKLVGVAAGVKAAIFIPKEGNLIVEIMDWGFLRKRGGGEARRVWWDSDCIVRYWRKGIGQKIDDWVVRKLLWCLSFSISLFLCVTM</sequence>
<reference evidence="1" key="1">
    <citation type="submission" date="2020-09" db="EMBL/GenBank/DDBJ databases">
        <title>Genome-Enabled Discovery of Anthraquinone Biosynthesis in Senna tora.</title>
        <authorList>
            <person name="Kang S.-H."/>
            <person name="Pandey R.P."/>
            <person name="Lee C.-M."/>
            <person name="Sim J.-S."/>
            <person name="Jeong J.-T."/>
            <person name="Choi B.-S."/>
            <person name="Jung M."/>
            <person name="Ginzburg D."/>
            <person name="Zhao K."/>
            <person name="Won S.Y."/>
            <person name="Oh T.-J."/>
            <person name="Yu Y."/>
            <person name="Kim N.-H."/>
            <person name="Lee O.R."/>
            <person name="Lee T.-H."/>
            <person name="Bashyal P."/>
            <person name="Kim T.-S."/>
            <person name="Lee W.-H."/>
            <person name="Kawkins C."/>
            <person name="Kim C.-K."/>
            <person name="Kim J.S."/>
            <person name="Ahn B.O."/>
            <person name="Rhee S.Y."/>
            <person name="Sohng J.K."/>
        </authorList>
    </citation>
    <scope>NUCLEOTIDE SEQUENCE</scope>
    <source>
        <tissue evidence="1">Leaf</tissue>
    </source>
</reference>
<protein>
    <submittedName>
        <fullName evidence="1">L-Ala-D/L-amino acid epimerase-like</fullName>
    </submittedName>
</protein>